<gene>
    <name evidence="1" type="ORF">Hamer_G024754</name>
</gene>
<dbReference type="EMBL" id="JAHLQT010031254">
    <property type="protein sequence ID" value="KAG7160625.1"/>
    <property type="molecule type" value="Genomic_DNA"/>
</dbReference>
<keyword evidence="2" id="KW-1185">Reference proteome</keyword>
<organism evidence="1 2">
    <name type="scientific">Homarus americanus</name>
    <name type="common">American lobster</name>
    <dbReference type="NCBI Taxonomy" id="6706"/>
    <lineage>
        <taxon>Eukaryota</taxon>
        <taxon>Metazoa</taxon>
        <taxon>Ecdysozoa</taxon>
        <taxon>Arthropoda</taxon>
        <taxon>Crustacea</taxon>
        <taxon>Multicrustacea</taxon>
        <taxon>Malacostraca</taxon>
        <taxon>Eumalacostraca</taxon>
        <taxon>Eucarida</taxon>
        <taxon>Decapoda</taxon>
        <taxon>Pleocyemata</taxon>
        <taxon>Astacidea</taxon>
        <taxon>Nephropoidea</taxon>
        <taxon>Nephropidae</taxon>
        <taxon>Homarus</taxon>
    </lineage>
</organism>
<dbReference type="AlphaFoldDB" id="A0A8J5MQZ4"/>
<proteinExistence type="predicted"/>
<comment type="caution">
    <text evidence="1">The sequence shown here is derived from an EMBL/GenBank/DDBJ whole genome shotgun (WGS) entry which is preliminary data.</text>
</comment>
<protein>
    <submittedName>
        <fullName evidence="1">Uncharacterized protein</fullName>
    </submittedName>
</protein>
<dbReference type="Proteomes" id="UP000747542">
    <property type="component" value="Unassembled WGS sequence"/>
</dbReference>
<accession>A0A8J5MQZ4</accession>
<reference evidence="1" key="1">
    <citation type="journal article" date="2021" name="Sci. Adv.">
        <title>The American lobster genome reveals insights on longevity, neural, and immune adaptations.</title>
        <authorList>
            <person name="Polinski J.M."/>
            <person name="Zimin A.V."/>
            <person name="Clark K.F."/>
            <person name="Kohn A.B."/>
            <person name="Sadowski N."/>
            <person name="Timp W."/>
            <person name="Ptitsyn A."/>
            <person name="Khanna P."/>
            <person name="Romanova D.Y."/>
            <person name="Williams P."/>
            <person name="Greenwood S.J."/>
            <person name="Moroz L.L."/>
            <person name="Walt D.R."/>
            <person name="Bodnar A.G."/>
        </authorList>
    </citation>
    <scope>NUCLEOTIDE SEQUENCE</scope>
    <source>
        <strain evidence="1">GMGI-L3</strain>
    </source>
</reference>
<sequence>MDEWGGWVGGEGRARFRENRSIFNTPNPRLMNASLFKDSKLLSPARGDRRGSRASVRVPSRAPSVTSVNAAARSPNGSLAKGIREVLRLLLSGRKAWQCNVGRVCHWICRSRARRSGCNQDPKSWQGPKEEVRDHCRHRDRRLEGYKIWSPARGTCPNAFNTKRTNVFSNGAERVLKKIISDVLKGVIYKGLAFSRAAAASTNIQR</sequence>
<name>A0A8J5MQZ4_HOMAM</name>
<evidence type="ECO:0000313" key="2">
    <source>
        <dbReference type="Proteomes" id="UP000747542"/>
    </source>
</evidence>
<evidence type="ECO:0000313" key="1">
    <source>
        <dbReference type="EMBL" id="KAG7160625.1"/>
    </source>
</evidence>